<dbReference type="PANTHER" id="PTHR47953:SF19">
    <property type="entry name" value="OS06G0641600 PROTEIN"/>
    <property type="match status" value="1"/>
</dbReference>
<evidence type="ECO:0000256" key="3">
    <source>
        <dbReference type="ARBA" id="ARBA00010617"/>
    </source>
</evidence>
<dbReference type="InterPro" id="IPR017972">
    <property type="entry name" value="Cyt_P450_CS"/>
</dbReference>
<dbReference type="FunFam" id="1.10.630.10:FF:000008">
    <property type="entry name" value="Cytochrome P450 71D8"/>
    <property type="match status" value="1"/>
</dbReference>
<dbReference type="GO" id="GO:0020037">
    <property type="term" value="F:heme binding"/>
    <property type="evidence" value="ECO:0007669"/>
    <property type="project" value="InterPro"/>
</dbReference>
<comment type="subcellular location">
    <subcellularLocation>
        <location evidence="2">Membrane</location>
        <topology evidence="2">Single-pass membrane protein</topology>
    </subcellularLocation>
</comment>
<evidence type="ECO:0000256" key="6">
    <source>
        <dbReference type="ARBA" id="ARBA00022723"/>
    </source>
</evidence>
<dbReference type="PANTHER" id="PTHR47953">
    <property type="entry name" value="OS08G0105600 PROTEIN"/>
    <property type="match status" value="1"/>
</dbReference>
<comment type="caution">
    <text evidence="14">The sequence shown here is derived from an EMBL/GenBank/DDBJ whole genome shotgun (WGS) entry which is preliminary data.</text>
</comment>
<keyword evidence="4 12" id="KW-0349">Heme</keyword>
<keyword evidence="15" id="KW-1185">Reference proteome</keyword>
<keyword evidence="6 12" id="KW-0479">Metal-binding</keyword>
<keyword evidence="10 13" id="KW-0503">Monooxygenase</keyword>
<dbReference type="GO" id="GO:0005506">
    <property type="term" value="F:iron ion binding"/>
    <property type="evidence" value="ECO:0007669"/>
    <property type="project" value="InterPro"/>
</dbReference>
<protein>
    <recommendedName>
        <fullName evidence="16">Cytochrome P450</fullName>
    </recommendedName>
</protein>
<sequence>MEIHFPSFELVATFLLFLIMILKIGKRAKINLPPGPWKLPFIGNLHQLVGSIPHHGLRDLAKKYGALMHLKLGEVSTIVVSSAEFAKEVMKTHDVIFASRPHILANSILTYGDTNIGFAPYGDYWRQLRKICTLELLSMKRVQSFRSLREEEVFNLIKLIRLRAETPINITEQIYSFTYGFTSRAAFGIKSKDQDKFIDIVKQAMKVAGGFDVADVFPSVSLLHLISGMRPKLERLHKEADRIMENIIKEHKKDMATSKSQDVEAREDLIDVLLKFHEEESGLEFSLTADNVKAIILETFGAGGETAATTVNWAISEMIKNPRIMQKAQAEVREIFNTKEQVDETEIKEMMYLNLVIKETLRLHPPFPLLLPRECRESCKIDGYEIPVKTKVVINAWAIGRDPNYWTNPDSFYPERFLDSSIDLKGKNFEFIPFGAGRRMCPGMSFGLASVEFPLASLLYHFDWKLSSGMKHDEDLDMTEAFGVSVRRKQDLHLIPIPYHPPTTGK</sequence>
<evidence type="ECO:0000313" key="14">
    <source>
        <dbReference type="EMBL" id="RXH82693.1"/>
    </source>
</evidence>
<evidence type="ECO:0000256" key="9">
    <source>
        <dbReference type="ARBA" id="ARBA00023004"/>
    </source>
</evidence>
<evidence type="ECO:0000256" key="10">
    <source>
        <dbReference type="ARBA" id="ARBA00023033"/>
    </source>
</evidence>
<proteinExistence type="inferred from homology"/>
<keyword evidence="7" id="KW-1133">Transmembrane helix</keyword>
<dbReference type="EMBL" id="RDQH01000337">
    <property type="protein sequence ID" value="RXH82693.1"/>
    <property type="molecule type" value="Genomic_DNA"/>
</dbReference>
<dbReference type="Gene3D" id="1.10.630.10">
    <property type="entry name" value="Cytochrome P450"/>
    <property type="match status" value="1"/>
</dbReference>
<dbReference type="InterPro" id="IPR052306">
    <property type="entry name" value="CYP450_71D"/>
</dbReference>
<dbReference type="CDD" id="cd11072">
    <property type="entry name" value="CYP71-like"/>
    <property type="match status" value="1"/>
</dbReference>
<name>A0A498IN83_MALDO</name>
<dbReference type="GO" id="GO:0004497">
    <property type="term" value="F:monooxygenase activity"/>
    <property type="evidence" value="ECO:0007669"/>
    <property type="project" value="UniProtKB-KW"/>
</dbReference>
<dbReference type="PRINTS" id="PR00385">
    <property type="entry name" value="P450"/>
</dbReference>
<keyword evidence="9 12" id="KW-0408">Iron</keyword>
<feature type="binding site" description="axial binding residue" evidence="12">
    <location>
        <position position="441"/>
    </location>
    <ligand>
        <name>heme</name>
        <dbReference type="ChEBI" id="CHEBI:30413"/>
    </ligand>
    <ligandPart>
        <name>Fe</name>
        <dbReference type="ChEBI" id="CHEBI:18248"/>
    </ligandPart>
</feature>
<evidence type="ECO:0000256" key="1">
    <source>
        <dbReference type="ARBA" id="ARBA00001971"/>
    </source>
</evidence>
<dbReference type="GO" id="GO:0016020">
    <property type="term" value="C:membrane"/>
    <property type="evidence" value="ECO:0007669"/>
    <property type="project" value="UniProtKB-SubCell"/>
</dbReference>
<evidence type="ECO:0000256" key="13">
    <source>
        <dbReference type="RuleBase" id="RU000461"/>
    </source>
</evidence>
<evidence type="ECO:0000256" key="8">
    <source>
        <dbReference type="ARBA" id="ARBA00023002"/>
    </source>
</evidence>
<keyword evidence="11" id="KW-0472">Membrane</keyword>
<evidence type="ECO:0008006" key="16">
    <source>
        <dbReference type="Google" id="ProtNLM"/>
    </source>
</evidence>
<dbReference type="SUPFAM" id="SSF48264">
    <property type="entry name" value="Cytochrome P450"/>
    <property type="match status" value="1"/>
</dbReference>
<evidence type="ECO:0000256" key="11">
    <source>
        <dbReference type="ARBA" id="ARBA00023136"/>
    </source>
</evidence>
<dbReference type="GO" id="GO:0016705">
    <property type="term" value="F:oxidoreductase activity, acting on paired donors, with incorporation or reduction of molecular oxygen"/>
    <property type="evidence" value="ECO:0007669"/>
    <property type="project" value="InterPro"/>
</dbReference>
<keyword evidence="8 13" id="KW-0560">Oxidoreductase</keyword>
<keyword evidence="5" id="KW-0812">Transmembrane</keyword>
<evidence type="ECO:0000256" key="2">
    <source>
        <dbReference type="ARBA" id="ARBA00004167"/>
    </source>
</evidence>
<evidence type="ECO:0000313" key="15">
    <source>
        <dbReference type="Proteomes" id="UP000290289"/>
    </source>
</evidence>
<dbReference type="InterPro" id="IPR002401">
    <property type="entry name" value="Cyt_P450_E_grp-I"/>
</dbReference>
<dbReference type="Proteomes" id="UP000290289">
    <property type="component" value="Chromosome 11"/>
</dbReference>
<organism evidence="14 15">
    <name type="scientific">Malus domestica</name>
    <name type="common">Apple</name>
    <name type="synonym">Pyrus malus</name>
    <dbReference type="NCBI Taxonomy" id="3750"/>
    <lineage>
        <taxon>Eukaryota</taxon>
        <taxon>Viridiplantae</taxon>
        <taxon>Streptophyta</taxon>
        <taxon>Embryophyta</taxon>
        <taxon>Tracheophyta</taxon>
        <taxon>Spermatophyta</taxon>
        <taxon>Magnoliopsida</taxon>
        <taxon>eudicotyledons</taxon>
        <taxon>Gunneridae</taxon>
        <taxon>Pentapetalae</taxon>
        <taxon>rosids</taxon>
        <taxon>fabids</taxon>
        <taxon>Rosales</taxon>
        <taxon>Rosaceae</taxon>
        <taxon>Amygdaloideae</taxon>
        <taxon>Maleae</taxon>
        <taxon>Malus</taxon>
    </lineage>
</organism>
<dbReference type="PROSITE" id="PS00086">
    <property type="entry name" value="CYTOCHROME_P450"/>
    <property type="match status" value="1"/>
</dbReference>
<reference evidence="14 15" key="1">
    <citation type="submission" date="2018-10" db="EMBL/GenBank/DDBJ databases">
        <title>A high-quality apple genome assembly.</title>
        <authorList>
            <person name="Hu J."/>
        </authorList>
    </citation>
    <scope>NUCLEOTIDE SEQUENCE [LARGE SCALE GENOMIC DNA]</scope>
    <source>
        <strain evidence="15">cv. HFTH1</strain>
        <tissue evidence="14">Young leaf</tissue>
    </source>
</reference>
<evidence type="ECO:0000256" key="4">
    <source>
        <dbReference type="ARBA" id="ARBA00022617"/>
    </source>
</evidence>
<dbReference type="InterPro" id="IPR036396">
    <property type="entry name" value="Cyt_P450_sf"/>
</dbReference>
<dbReference type="InterPro" id="IPR001128">
    <property type="entry name" value="Cyt_P450"/>
</dbReference>
<gene>
    <name evidence="14" type="ORF">DVH24_003191</name>
</gene>
<comment type="similarity">
    <text evidence="3 13">Belongs to the cytochrome P450 family.</text>
</comment>
<dbReference type="PRINTS" id="PR00463">
    <property type="entry name" value="EP450I"/>
</dbReference>
<evidence type="ECO:0000256" key="12">
    <source>
        <dbReference type="PIRSR" id="PIRSR602401-1"/>
    </source>
</evidence>
<accession>A0A498IN83</accession>
<dbReference type="AlphaFoldDB" id="A0A498IN83"/>
<evidence type="ECO:0000256" key="5">
    <source>
        <dbReference type="ARBA" id="ARBA00022692"/>
    </source>
</evidence>
<evidence type="ECO:0000256" key="7">
    <source>
        <dbReference type="ARBA" id="ARBA00022989"/>
    </source>
</evidence>
<comment type="cofactor">
    <cofactor evidence="1 12">
        <name>heme</name>
        <dbReference type="ChEBI" id="CHEBI:30413"/>
    </cofactor>
</comment>
<dbReference type="STRING" id="3750.A0A498IN83"/>
<dbReference type="Pfam" id="PF00067">
    <property type="entry name" value="p450"/>
    <property type="match status" value="1"/>
</dbReference>